<reference evidence="2 3" key="1">
    <citation type="submission" date="2020-01" db="EMBL/GenBank/DDBJ databases">
        <authorList>
            <person name="Gupta K D."/>
        </authorList>
    </citation>
    <scope>NUCLEOTIDE SEQUENCE [LARGE SCALE GENOMIC DNA]</scope>
</reference>
<dbReference type="AlphaFoldDB" id="A0A8S0WMM9"/>
<dbReference type="EMBL" id="CACVBS010000052">
    <property type="protein sequence ID" value="CAA7266107.1"/>
    <property type="molecule type" value="Genomic_DNA"/>
</dbReference>
<accession>A0A8S0WMM9</accession>
<organism evidence="2 3">
    <name type="scientific">Cyclocybe aegerita</name>
    <name type="common">Black poplar mushroom</name>
    <name type="synonym">Agrocybe aegerita</name>
    <dbReference type="NCBI Taxonomy" id="1973307"/>
    <lineage>
        <taxon>Eukaryota</taxon>
        <taxon>Fungi</taxon>
        <taxon>Dikarya</taxon>
        <taxon>Basidiomycota</taxon>
        <taxon>Agaricomycotina</taxon>
        <taxon>Agaricomycetes</taxon>
        <taxon>Agaricomycetidae</taxon>
        <taxon>Agaricales</taxon>
        <taxon>Agaricineae</taxon>
        <taxon>Bolbitiaceae</taxon>
        <taxon>Cyclocybe</taxon>
    </lineage>
</organism>
<feature type="compositionally biased region" description="Polar residues" evidence="1">
    <location>
        <begin position="119"/>
        <end position="136"/>
    </location>
</feature>
<feature type="compositionally biased region" description="Polar residues" evidence="1">
    <location>
        <begin position="12"/>
        <end position="38"/>
    </location>
</feature>
<sequence length="256" mass="25360">MMGGPAEGSGGHNTESWFDLFTGTTSGNLFPGASSNTRAGGDPRSFPSANGPSPNSRTTNYGGPFATLEEDIVHVLGATSTAGAASAAGPQRSNEADPTPGHPTERRGSSDTSGPLVPNASSANLVAPPQTGTSNPENKETDNLSDADADADADGDGDVEMEDVPLPATSSHSAAEQSASVPPSDGNPAPAQSGSRGEEEASGSGDSVPAVGTSKEDANAEGGVSSSQAHEGGKEIAKGDVGPVGEEKMDSITEKI</sequence>
<proteinExistence type="predicted"/>
<feature type="compositionally biased region" description="Polar residues" evidence="1">
    <location>
        <begin position="168"/>
        <end position="181"/>
    </location>
</feature>
<keyword evidence="3" id="KW-1185">Reference proteome</keyword>
<comment type="caution">
    <text evidence="2">The sequence shown here is derived from an EMBL/GenBank/DDBJ whole genome shotgun (WGS) entry which is preliminary data.</text>
</comment>
<evidence type="ECO:0000256" key="1">
    <source>
        <dbReference type="SAM" id="MobiDB-lite"/>
    </source>
</evidence>
<name>A0A8S0WMM9_CYCAE</name>
<gene>
    <name evidence="2" type="ORF">AAE3_LOCUS8318</name>
</gene>
<feature type="compositionally biased region" description="Gly residues" evidence="1">
    <location>
        <begin position="1"/>
        <end position="11"/>
    </location>
</feature>
<feature type="compositionally biased region" description="Low complexity" evidence="1">
    <location>
        <begin position="77"/>
        <end position="89"/>
    </location>
</feature>
<dbReference type="Proteomes" id="UP000467700">
    <property type="component" value="Unassembled WGS sequence"/>
</dbReference>
<feature type="compositionally biased region" description="Polar residues" evidence="1">
    <location>
        <begin position="47"/>
        <end position="61"/>
    </location>
</feature>
<feature type="region of interest" description="Disordered" evidence="1">
    <location>
        <begin position="77"/>
        <end position="256"/>
    </location>
</feature>
<feature type="compositionally biased region" description="Basic and acidic residues" evidence="1">
    <location>
        <begin position="245"/>
        <end position="256"/>
    </location>
</feature>
<evidence type="ECO:0000313" key="2">
    <source>
        <dbReference type="EMBL" id="CAA7266107.1"/>
    </source>
</evidence>
<feature type="compositionally biased region" description="Acidic residues" evidence="1">
    <location>
        <begin position="143"/>
        <end position="163"/>
    </location>
</feature>
<evidence type="ECO:0000313" key="3">
    <source>
        <dbReference type="Proteomes" id="UP000467700"/>
    </source>
</evidence>
<feature type="region of interest" description="Disordered" evidence="1">
    <location>
        <begin position="1"/>
        <end position="65"/>
    </location>
</feature>
<protein>
    <submittedName>
        <fullName evidence="2">Uncharacterized protein</fullName>
    </submittedName>
</protein>